<name>A0A7W8DJR9_9BACT</name>
<sequence length="332" mass="38033">MDSSQRIRQPALAGSRLSAIILLALFTLTCSLDAASKTKRLNLIQSRLRLLPRMRAAQQRSALASDEESITAATGMGRSWHDILGDVLSMQFRSSSMYSITNNVFNTQEDAQTDSLYAQFAGLSLDANFDEHWTLSNTFDQGWFYYGRAANASQDFITSTFGQMLSYERTFFDKKLDLNLPLSWGFSRMFNRSTGARTLDTYTYRAAAEFTWAFRPWLTPAWSYEYYYQDNGSPSDFVPDQHRHNLNLGATITPFKGRKLYLTPSVQYSVEQFIHIVRTDTVWTPAMTVTWQPLKCLAFDVIGSYTRSRSSQEDSSYRVFTGALYARVFFDW</sequence>
<evidence type="ECO:0000313" key="2">
    <source>
        <dbReference type="Proteomes" id="UP000590740"/>
    </source>
</evidence>
<evidence type="ECO:0000313" key="1">
    <source>
        <dbReference type="EMBL" id="MBB5032463.1"/>
    </source>
</evidence>
<gene>
    <name evidence="1" type="ORF">HNQ65_002040</name>
</gene>
<dbReference type="EMBL" id="JACHIG010000003">
    <property type="protein sequence ID" value="MBB5032463.1"/>
    <property type="molecule type" value="Genomic_DNA"/>
</dbReference>
<accession>A0A7W8DJR9</accession>
<comment type="caution">
    <text evidence="1">The sequence shown here is derived from an EMBL/GenBank/DDBJ whole genome shotgun (WGS) entry which is preliminary data.</text>
</comment>
<keyword evidence="2" id="KW-1185">Reference proteome</keyword>
<protein>
    <submittedName>
        <fullName evidence="1">Uncharacterized protein</fullName>
    </submittedName>
</protein>
<dbReference type="Proteomes" id="UP000590740">
    <property type="component" value="Unassembled WGS sequence"/>
</dbReference>
<dbReference type="AlphaFoldDB" id="A0A7W8DJR9"/>
<proteinExistence type="predicted"/>
<organism evidence="1 2">
    <name type="scientific">Prosthecobacter vanneervenii</name>
    <dbReference type="NCBI Taxonomy" id="48466"/>
    <lineage>
        <taxon>Bacteria</taxon>
        <taxon>Pseudomonadati</taxon>
        <taxon>Verrucomicrobiota</taxon>
        <taxon>Verrucomicrobiia</taxon>
        <taxon>Verrucomicrobiales</taxon>
        <taxon>Verrucomicrobiaceae</taxon>
        <taxon>Prosthecobacter</taxon>
    </lineage>
</organism>
<reference evidence="1 2" key="1">
    <citation type="submission" date="2020-08" db="EMBL/GenBank/DDBJ databases">
        <title>Genomic Encyclopedia of Type Strains, Phase IV (KMG-IV): sequencing the most valuable type-strain genomes for metagenomic binning, comparative biology and taxonomic classification.</title>
        <authorList>
            <person name="Goeker M."/>
        </authorList>
    </citation>
    <scope>NUCLEOTIDE SEQUENCE [LARGE SCALE GENOMIC DNA]</scope>
    <source>
        <strain evidence="1 2">DSM 12252</strain>
    </source>
</reference>
<dbReference type="SUPFAM" id="SSF56935">
    <property type="entry name" value="Porins"/>
    <property type="match status" value="1"/>
</dbReference>
<dbReference type="RefSeq" id="WP_184339389.1">
    <property type="nucleotide sequence ID" value="NZ_JACHIG010000003.1"/>
</dbReference>